<keyword evidence="2" id="KW-1003">Cell membrane</keyword>
<feature type="transmembrane region" description="Helical" evidence="7">
    <location>
        <begin position="265"/>
        <end position="286"/>
    </location>
</feature>
<evidence type="ECO:0000256" key="2">
    <source>
        <dbReference type="ARBA" id="ARBA00022475"/>
    </source>
</evidence>
<comment type="similarity">
    <text evidence="6">Belongs to the ABC-4 integral membrane protein family.</text>
</comment>
<feature type="transmembrane region" description="Helical" evidence="7">
    <location>
        <begin position="310"/>
        <end position="336"/>
    </location>
</feature>
<dbReference type="Pfam" id="PF02687">
    <property type="entry name" value="FtsX"/>
    <property type="match status" value="2"/>
</dbReference>
<dbReference type="AlphaFoldDB" id="F2NLF6"/>
<organism evidence="9 10">
    <name type="scientific">Marinithermus hydrothermalis (strain DSM 14884 / JCM 11576 / T1)</name>
    <dbReference type="NCBI Taxonomy" id="869210"/>
    <lineage>
        <taxon>Bacteria</taxon>
        <taxon>Thermotogati</taxon>
        <taxon>Deinococcota</taxon>
        <taxon>Deinococci</taxon>
        <taxon>Thermales</taxon>
        <taxon>Thermaceae</taxon>
        <taxon>Marinithermus</taxon>
    </lineage>
</organism>
<comment type="subcellular location">
    <subcellularLocation>
        <location evidence="1">Cell membrane</location>
        <topology evidence="1">Multi-pass membrane protein</topology>
    </subcellularLocation>
</comment>
<reference evidence="9 10" key="1">
    <citation type="journal article" date="2012" name="Stand. Genomic Sci.">
        <title>Complete genome sequence of the aerobic, heterotroph Marinithermus hydrothermalis type strain (T1(T)) from a deep-sea hydrothermal vent chimney.</title>
        <authorList>
            <person name="Copeland A."/>
            <person name="Gu W."/>
            <person name="Yasawong M."/>
            <person name="Lapidus A."/>
            <person name="Lucas S."/>
            <person name="Deshpande S."/>
            <person name="Pagani I."/>
            <person name="Tapia R."/>
            <person name="Cheng J.F."/>
            <person name="Goodwin L.A."/>
            <person name="Pitluck S."/>
            <person name="Liolios K."/>
            <person name="Ivanova N."/>
            <person name="Mavromatis K."/>
            <person name="Mikhailova N."/>
            <person name="Pati A."/>
            <person name="Chen A."/>
            <person name="Palaniappan K."/>
            <person name="Land M."/>
            <person name="Pan C."/>
            <person name="Brambilla E.M."/>
            <person name="Rohde M."/>
            <person name="Tindall B.J."/>
            <person name="Sikorski J."/>
            <person name="Goker M."/>
            <person name="Detter J.C."/>
            <person name="Bristow J."/>
            <person name="Eisen J.A."/>
            <person name="Markowitz V."/>
            <person name="Hugenholtz P."/>
            <person name="Kyrpides N.C."/>
            <person name="Klenk H.P."/>
            <person name="Woyke T."/>
        </authorList>
    </citation>
    <scope>NUCLEOTIDE SEQUENCE [LARGE SCALE GENOMIC DNA]</scope>
    <source>
        <strain evidence="10">DSM 14884 / JCM 11576 / T1</strain>
    </source>
</reference>
<dbReference type="InterPro" id="IPR003838">
    <property type="entry name" value="ABC3_permease_C"/>
</dbReference>
<evidence type="ECO:0000256" key="5">
    <source>
        <dbReference type="ARBA" id="ARBA00023136"/>
    </source>
</evidence>
<feature type="domain" description="ABC3 transporter permease C-terminal" evidence="8">
    <location>
        <begin position="265"/>
        <end position="385"/>
    </location>
</feature>
<feature type="transmembrane region" description="Helical" evidence="7">
    <location>
        <begin position="652"/>
        <end position="676"/>
    </location>
</feature>
<keyword evidence="3 7" id="KW-0812">Transmembrane</keyword>
<feature type="domain" description="ABC3 transporter permease C-terminal" evidence="8">
    <location>
        <begin position="659"/>
        <end position="767"/>
    </location>
</feature>
<dbReference type="GO" id="GO:0022857">
    <property type="term" value="F:transmembrane transporter activity"/>
    <property type="evidence" value="ECO:0007669"/>
    <property type="project" value="TreeGrafter"/>
</dbReference>
<dbReference type="PANTHER" id="PTHR30572:SF4">
    <property type="entry name" value="ABC TRANSPORTER PERMEASE YTRF"/>
    <property type="match status" value="1"/>
</dbReference>
<dbReference type="EMBL" id="CP002630">
    <property type="protein sequence ID" value="AEB11775.1"/>
    <property type="molecule type" value="Genomic_DNA"/>
</dbReference>
<sequence length="781" mass="85400">MVILWRKLLRDLRRHPGQAMALSLVFVLGIGAFVGLRIAYEGLEPATEALYARRGLPDLVARVTFAPARVVPDLEAIPGVAVVVPRIALETTVQELPGVRVRVLSLPAPERPRLGDVEVVAGRYLSGAPDEVLVVEGMARYHGLGVGDRLQLRTRKGGYRTFRVVGVVRQPEHLSLIPPGGFMALPRVYGVVLVGETAARSLLGRQGGYTEFALALEPGTDEAVVVRAVEQVLDRYRLELVWGRSLPSVRNVQAHIDFLRQSARIFPAFFLVAGALGGFILLSRVVRQERGIAGLMRALGYAPGTVMRHYLGYTLILAVVGGGLGILLGLPIARVVRELLAWDLGLPPDGVVEGRAAILLGGVFAVLAGLAAGVGPAWMASRVPPAAVMREEPPWGARTVRWLRRVPGGVWVRMAVRNLLRHPMRTLWTAVGVAFAVGLALAPALLLEEMDRVEARVEQVRRYDFRLVPTFPQPERWLEEVARVPGVQRVEGVVEVPVRLRIGEEEVRTYALGFSEDARLFDLPVPPPGEAYLAQGLPQTAEVVEVRGPYARLQLRVAGSVDYPLGRPVVLNLEDARRLLIPFEGVGNLFRLFFGVDLEVLEDPVTSVLVAVEPALREEVRARLSALEAVGQVDDRVLEREDLSRIFSASRLFVWVVEIFALLLALSLLYNTVMINGLERRKELAMLRVLGVRVREIVGLFMGEAFAIALLGIVLGMPAGLWVARRSLGDFQEFLPGGIGLYPGVVALVIGGAVVVVVLASLPVLRGLFRWSLAEVVRQRD</sequence>
<dbReference type="eggNOG" id="COG0577">
    <property type="taxonomic scope" value="Bacteria"/>
</dbReference>
<evidence type="ECO:0000256" key="6">
    <source>
        <dbReference type="ARBA" id="ARBA00038076"/>
    </source>
</evidence>
<name>F2NLF6_MARHT</name>
<proteinExistence type="inferred from homology"/>
<feature type="transmembrane region" description="Helical" evidence="7">
    <location>
        <begin position="21"/>
        <end position="40"/>
    </location>
</feature>
<keyword evidence="4 7" id="KW-1133">Transmembrane helix</keyword>
<dbReference type="KEGG" id="mhd:Marky_1033"/>
<gene>
    <name evidence="9" type="ordered locus">Marky_1033</name>
</gene>
<keyword evidence="10" id="KW-1185">Reference proteome</keyword>
<keyword evidence="5 7" id="KW-0472">Membrane</keyword>
<feature type="transmembrane region" description="Helical" evidence="7">
    <location>
        <begin position="356"/>
        <end position="380"/>
    </location>
</feature>
<dbReference type="InterPro" id="IPR050250">
    <property type="entry name" value="Macrolide_Exporter_MacB"/>
</dbReference>
<feature type="transmembrane region" description="Helical" evidence="7">
    <location>
        <begin position="741"/>
        <end position="765"/>
    </location>
</feature>
<dbReference type="HOGENOM" id="CLU_005531_2_0_0"/>
<evidence type="ECO:0000256" key="1">
    <source>
        <dbReference type="ARBA" id="ARBA00004651"/>
    </source>
</evidence>
<dbReference type="PANTHER" id="PTHR30572">
    <property type="entry name" value="MEMBRANE COMPONENT OF TRANSPORTER-RELATED"/>
    <property type="match status" value="1"/>
</dbReference>
<dbReference type="Proteomes" id="UP000007030">
    <property type="component" value="Chromosome"/>
</dbReference>
<protein>
    <recommendedName>
        <fullName evidence="8">ABC3 transporter permease C-terminal domain-containing protein</fullName>
    </recommendedName>
</protein>
<feature type="transmembrane region" description="Helical" evidence="7">
    <location>
        <begin position="427"/>
        <end position="447"/>
    </location>
</feature>
<evidence type="ECO:0000259" key="8">
    <source>
        <dbReference type="Pfam" id="PF02687"/>
    </source>
</evidence>
<evidence type="ECO:0000256" key="3">
    <source>
        <dbReference type="ARBA" id="ARBA00022692"/>
    </source>
</evidence>
<evidence type="ECO:0000256" key="4">
    <source>
        <dbReference type="ARBA" id="ARBA00022989"/>
    </source>
</evidence>
<accession>F2NLF6</accession>
<dbReference type="STRING" id="869210.Marky_1033"/>
<evidence type="ECO:0000313" key="9">
    <source>
        <dbReference type="EMBL" id="AEB11775.1"/>
    </source>
</evidence>
<evidence type="ECO:0000256" key="7">
    <source>
        <dbReference type="SAM" id="Phobius"/>
    </source>
</evidence>
<evidence type="ECO:0000313" key="10">
    <source>
        <dbReference type="Proteomes" id="UP000007030"/>
    </source>
</evidence>
<feature type="transmembrane region" description="Helical" evidence="7">
    <location>
        <begin position="697"/>
        <end position="721"/>
    </location>
</feature>
<dbReference type="GO" id="GO:0005886">
    <property type="term" value="C:plasma membrane"/>
    <property type="evidence" value="ECO:0007669"/>
    <property type="project" value="UniProtKB-SubCell"/>
</dbReference>